<accession>A0A1U7JCL7</accession>
<feature type="signal peptide" evidence="7">
    <location>
        <begin position="1"/>
        <end position="22"/>
    </location>
</feature>
<keyword evidence="2 6" id="KW-0349">Heme</keyword>
<reference evidence="9 10" key="1">
    <citation type="submission" date="2016-03" db="EMBL/GenBank/DDBJ databases">
        <title>Genome sequence of Nesiotobacter sp. nov., a moderately halophilic alphaproteobacterium isolated from the Yellow Sea, China.</title>
        <authorList>
            <person name="Zhang G."/>
            <person name="Zhang R."/>
        </authorList>
    </citation>
    <scope>NUCLEOTIDE SEQUENCE [LARGE SCALE GENOMIC DNA]</scope>
    <source>
        <strain evidence="9 10">WB1-6</strain>
    </source>
</reference>
<dbReference type="EMBL" id="LVVZ01000041">
    <property type="protein sequence ID" value="OKL42434.1"/>
    <property type="molecule type" value="Genomic_DNA"/>
</dbReference>
<dbReference type="GO" id="GO:0009055">
    <property type="term" value="F:electron transfer activity"/>
    <property type="evidence" value="ECO:0007669"/>
    <property type="project" value="InterPro"/>
</dbReference>
<evidence type="ECO:0000256" key="3">
    <source>
        <dbReference type="ARBA" id="ARBA00022723"/>
    </source>
</evidence>
<sequence length="133" mass="14617">MKAISGALLSLSLAFVATSAFADGDPEKGERVFRKCQACHAVGEDARNKVGPALNGVVGAEWGHVNDYRYSKSLLEGKEEGRVWDEETLTAYLRKPRDVIPRGRMAFAGLRKDQEIADIIAYLGQFNEDGTKK</sequence>
<keyword evidence="5 6" id="KW-0408">Iron</keyword>
<dbReference type="Pfam" id="PF00034">
    <property type="entry name" value="Cytochrom_C"/>
    <property type="match status" value="1"/>
</dbReference>
<keyword evidence="10" id="KW-1185">Reference proteome</keyword>
<keyword evidence="4" id="KW-0249">Electron transport</keyword>
<evidence type="ECO:0000313" key="9">
    <source>
        <dbReference type="EMBL" id="OKL42434.1"/>
    </source>
</evidence>
<evidence type="ECO:0000256" key="2">
    <source>
        <dbReference type="ARBA" id="ARBA00022617"/>
    </source>
</evidence>
<dbReference type="RefSeq" id="WP_028482459.1">
    <property type="nucleotide sequence ID" value="NZ_LVVZ01000041.1"/>
</dbReference>
<dbReference type="PANTHER" id="PTHR11961">
    <property type="entry name" value="CYTOCHROME C"/>
    <property type="match status" value="1"/>
</dbReference>
<dbReference type="PRINTS" id="PR00604">
    <property type="entry name" value="CYTCHRMECIAB"/>
</dbReference>
<evidence type="ECO:0000256" key="7">
    <source>
        <dbReference type="SAM" id="SignalP"/>
    </source>
</evidence>
<evidence type="ECO:0000256" key="1">
    <source>
        <dbReference type="ARBA" id="ARBA00022448"/>
    </source>
</evidence>
<protein>
    <submittedName>
        <fullName evidence="9">Cytochrome C</fullName>
    </submittedName>
</protein>
<organism evidence="9 10">
    <name type="scientific">Pseudovibrio exalbescens</name>
    <dbReference type="NCBI Taxonomy" id="197461"/>
    <lineage>
        <taxon>Bacteria</taxon>
        <taxon>Pseudomonadati</taxon>
        <taxon>Pseudomonadota</taxon>
        <taxon>Alphaproteobacteria</taxon>
        <taxon>Hyphomicrobiales</taxon>
        <taxon>Stappiaceae</taxon>
        <taxon>Pseudovibrio</taxon>
    </lineage>
</organism>
<dbReference type="SUPFAM" id="SSF46626">
    <property type="entry name" value="Cytochrome c"/>
    <property type="match status" value="1"/>
</dbReference>
<gene>
    <name evidence="9" type="ORF">A3843_17295</name>
</gene>
<dbReference type="InterPro" id="IPR002327">
    <property type="entry name" value="Cyt_c_1A/1B"/>
</dbReference>
<dbReference type="STRING" id="197461.A3843_17295"/>
<evidence type="ECO:0000256" key="5">
    <source>
        <dbReference type="ARBA" id="ARBA00023004"/>
    </source>
</evidence>
<dbReference type="GO" id="GO:0046872">
    <property type="term" value="F:metal ion binding"/>
    <property type="evidence" value="ECO:0007669"/>
    <property type="project" value="UniProtKB-KW"/>
</dbReference>
<keyword evidence="7" id="KW-0732">Signal</keyword>
<name>A0A1U7JCL7_9HYPH</name>
<feature type="chain" id="PRO_5010563028" evidence="7">
    <location>
        <begin position="23"/>
        <end position="133"/>
    </location>
</feature>
<dbReference type="GO" id="GO:0020037">
    <property type="term" value="F:heme binding"/>
    <property type="evidence" value="ECO:0007669"/>
    <property type="project" value="InterPro"/>
</dbReference>
<evidence type="ECO:0000259" key="8">
    <source>
        <dbReference type="PROSITE" id="PS51007"/>
    </source>
</evidence>
<proteinExistence type="predicted"/>
<evidence type="ECO:0000256" key="6">
    <source>
        <dbReference type="PROSITE-ProRule" id="PRU00433"/>
    </source>
</evidence>
<evidence type="ECO:0000313" key="10">
    <source>
        <dbReference type="Proteomes" id="UP000185783"/>
    </source>
</evidence>
<keyword evidence="3 6" id="KW-0479">Metal-binding</keyword>
<dbReference type="InterPro" id="IPR009056">
    <property type="entry name" value="Cyt_c-like_dom"/>
</dbReference>
<comment type="caution">
    <text evidence="9">The sequence shown here is derived from an EMBL/GenBank/DDBJ whole genome shotgun (WGS) entry which is preliminary data.</text>
</comment>
<dbReference type="AlphaFoldDB" id="A0A1U7JCL7"/>
<evidence type="ECO:0000256" key="4">
    <source>
        <dbReference type="ARBA" id="ARBA00022982"/>
    </source>
</evidence>
<dbReference type="Gene3D" id="1.10.760.10">
    <property type="entry name" value="Cytochrome c-like domain"/>
    <property type="match status" value="1"/>
</dbReference>
<dbReference type="InterPro" id="IPR036909">
    <property type="entry name" value="Cyt_c-like_dom_sf"/>
</dbReference>
<feature type="domain" description="Cytochrome c" evidence="8">
    <location>
        <begin position="24"/>
        <end position="127"/>
    </location>
</feature>
<keyword evidence="1" id="KW-0813">Transport</keyword>
<dbReference type="PROSITE" id="PS51007">
    <property type="entry name" value="CYTC"/>
    <property type="match status" value="1"/>
</dbReference>
<dbReference type="Proteomes" id="UP000185783">
    <property type="component" value="Unassembled WGS sequence"/>
</dbReference>